<name>A0A6N9Q802_9BACL</name>
<dbReference type="Gene3D" id="3.40.50.300">
    <property type="entry name" value="P-loop containing nucleotide triphosphate hydrolases"/>
    <property type="match status" value="1"/>
</dbReference>
<protein>
    <submittedName>
        <fullName evidence="2">Replicative DNA helicase</fullName>
    </submittedName>
</protein>
<keyword evidence="2" id="KW-0067">ATP-binding</keyword>
<evidence type="ECO:0000313" key="3">
    <source>
        <dbReference type="Proteomes" id="UP000448943"/>
    </source>
</evidence>
<dbReference type="InterPro" id="IPR027417">
    <property type="entry name" value="P-loop_NTPase"/>
</dbReference>
<dbReference type="GO" id="GO:0006260">
    <property type="term" value="P:DNA replication"/>
    <property type="evidence" value="ECO:0007669"/>
    <property type="project" value="InterPro"/>
</dbReference>
<dbReference type="InterPro" id="IPR007694">
    <property type="entry name" value="DNA_helicase_DnaB-like_C"/>
</dbReference>
<feature type="domain" description="SF4 helicase" evidence="1">
    <location>
        <begin position="201"/>
        <end position="416"/>
    </location>
</feature>
<dbReference type="RefSeq" id="WP_160647822.1">
    <property type="nucleotide sequence ID" value="NZ_SIJB01000049.1"/>
</dbReference>
<evidence type="ECO:0000313" key="2">
    <source>
        <dbReference type="EMBL" id="NBI31006.1"/>
    </source>
</evidence>
<reference evidence="2 3" key="1">
    <citation type="submission" date="2019-01" db="EMBL/GenBank/DDBJ databases">
        <title>Chengkuizengella sp. nov., isolated from deep-sea sediment of East Pacific Ocean.</title>
        <authorList>
            <person name="Yang J."/>
            <person name="Lai Q."/>
            <person name="Shao Z."/>
        </authorList>
    </citation>
    <scope>NUCLEOTIDE SEQUENCE [LARGE SCALE GENOMIC DNA]</scope>
    <source>
        <strain evidence="2 3">YPA3-1-1</strain>
    </source>
</reference>
<dbReference type="OrthoDB" id="2498434at2"/>
<gene>
    <name evidence="2" type="ORF">ERL59_18810</name>
</gene>
<keyword evidence="2" id="KW-0547">Nucleotide-binding</keyword>
<accession>A0A6N9Q802</accession>
<dbReference type="GO" id="GO:0003678">
    <property type="term" value="F:DNA helicase activity"/>
    <property type="evidence" value="ECO:0007669"/>
    <property type="project" value="InterPro"/>
</dbReference>
<comment type="caution">
    <text evidence="2">The sequence shown here is derived from an EMBL/GenBank/DDBJ whole genome shotgun (WGS) entry which is preliminary data.</text>
</comment>
<dbReference type="EMBL" id="SIJB01000049">
    <property type="protein sequence ID" value="NBI31006.1"/>
    <property type="molecule type" value="Genomic_DNA"/>
</dbReference>
<proteinExistence type="predicted"/>
<organism evidence="2 3">
    <name type="scientific">Chengkuizengella marina</name>
    <dbReference type="NCBI Taxonomy" id="2507566"/>
    <lineage>
        <taxon>Bacteria</taxon>
        <taxon>Bacillati</taxon>
        <taxon>Bacillota</taxon>
        <taxon>Bacilli</taxon>
        <taxon>Bacillales</taxon>
        <taxon>Paenibacillaceae</taxon>
        <taxon>Chengkuizengella</taxon>
    </lineage>
</organism>
<keyword evidence="3" id="KW-1185">Reference proteome</keyword>
<dbReference type="GO" id="GO:0005524">
    <property type="term" value="F:ATP binding"/>
    <property type="evidence" value="ECO:0007669"/>
    <property type="project" value="InterPro"/>
</dbReference>
<dbReference type="Pfam" id="PF03796">
    <property type="entry name" value="DnaB_C"/>
    <property type="match status" value="1"/>
</dbReference>
<evidence type="ECO:0000259" key="1">
    <source>
        <dbReference type="Pfam" id="PF03796"/>
    </source>
</evidence>
<dbReference type="AlphaFoldDB" id="A0A6N9Q802"/>
<dbReference type="Proteomes" id="UP000448943">
    <property type="component" value="Unassembled WGS sequence"/>
</dbReference>
<sequence length="510" mass="59646">MIFINNYDHTLQDKSEMSEAYFTALFWNNPELYNMYPKSSVDVKTFQNKVYGFFFGLGRHMHEKELTSFDDISSAKFVKQLNIENKYSEYGGYETIGDIISEVYDKEENVQSYYNDVKKYSLLKKLCDLFGEKVLRRTDKYNYEKMSNEQLQVYWEDKVNQISLGEDSHFDEYNLLEGLKDGIQDWNENPATGLPFYQSKHMTNICTGWDYGNLYILGGFGGSGKTSMSFNKVVMSCIEKQEKLLIIANEQSITEFKKMLIVTAMGTGTEKSIKRQKLNEGNFSKEEFEKMSNAVDWVHKLCEGELDLIKFVFMENYVMDDVKRIVRHYNTRGYRRILIDTGKPSEGGVSQQRWERFTDDFKELYKLARPDGGGLNVSIWVNVQLSDAALKSRFLNEHAFGESKKIKNEASVVFMIRAVWADEYEGGDRELKCYNYVKNDEKNNPFENSKYIKDTFTLSKEDIYYLDFTPKNRRGQDNKTGLDVLVMKVNFNNNTWDEVGWTTVRDDKNY</sequence>
<keyword evidence="2" id="KW-0347">Helicase</keyword>
<keyword evidence="2" id="KW-0378">Hydrolase</keyword>